<dbReference type="Proteomes" id="UP000222831">
    <property type="component" value="Segment"/>
</dbReference>
<reference evidence="1 2" key="1">
    <citation type="submission" date="2016-12" db="EMBL/GenBank/DDBJ databases">
        <title>Characterization of two jumbo phages RP12 and RP31 infecting the phytopathogen Ralstonia solanacearum.</title>
        <authorList>
            <person name="Kawasaki T."/>
            <person name="Yoshikawa G."/>
            <person name="Ogata H."/>
            <person name="Yamada T."/>
        </authorList>
    </citation>
    <scope>NUCLEOTIDE SEQUENCE [LARGE SCALE GENOMIC DNA]</scope>
    <source>
        <strain evidence="1 2">RP12</strain>
    </source>
</reference>
<proteinExistence type="predicted"/>
<organism evidence="1 2">
    <name type="scientific">Ralstonia phage RP12</name>
    <dbReference type="NCBI Taxonomy" id="1923889"/>
    <lineage>
        <taxon>Viruses</taxon>
        <taxon>Duplodnaviria</taxon>
        <taxon>Heunggongvirae</taxon>
        <taxon>Uroviricota</taxon>
        <taxon>Caudoviricetes</taxon>
        <taxon>Chimalliviridae</taxon>
        <taxon>Ripduovirus</taxon>
        <taxon>Ripduovirus RP12</taxon>
    </lineage>
</organism>
<evidence type="ECO:0000313" key="1">
    <source>
        <dbReference type="EMBL" id="BAW19147.1"/>
    </source>
</evidence>
<protein>
    <submittedName>
        <fullName evidence="1">Uncharacterized protein</fullName>
    </submittedName>
</protein>
<evidence type="ECO:0000313" key="2">
    <source>
        <dbReference type="Proteomes" id="UP000222831"/>
    </source>
</evidence>
<keyword evidence="2" id="KW-1185">Reference proteome</keyword>
<accession>A0A1L7N0Z5</accession>
<dbReference type="EMBL" id="AP017924">
    <property type="protein sequence ID" value="BAW19147.1"/>
    <property type="molecule type" value="Genomic_DNA"/>
</dbReference>
<sequence length="116" mass="13235">MSKTPNQITDELIAKYLRQGDYSCLLPREQQGIRDCIKAALSIGQLTAMLDESKTPLEKSMAESALAFESELYEGTDVTKEKCSAYPWGWRYTSETLQQQFRQFCTKQAQQILKKG</sequence>
<dbReference type="KEGG" id="vg:40074568"/>
<name>A0A1L7N0Z5_9CAUD</name>
<dbReference type="RefSeq" id="YP_009598866.1">
    <property type="nucleotide sequence ID" value="NC_041911.1"/>
</dbReference>
<dbReference type="GeneID" id="40074568"/>